<evidence type="ECO:0000313" key="2">
    <source>
        <dbReference type="Proteomes" id="UP001164929"/>
    </source>
</evidence>
<dbReference type="Proteomes" id="UP001164929">
    <property type="component" value="Chromosome 1"/>
</dbReference>
<gene>
    <name evidence="1" type="ORF">NC653_003749</name>
</gene>
<protein>
    <submittedName>
        <fullName evidence="1">Uncharacterized protein</fullName>
    </submittedName>
</protein>
<comment type="caution">
    <text evidence="1">The sequence shown here is derived from an EMBL/GenBank/DDBJ whole genome shotgun (WGS) entry which is preliminary data.</text>
</comment>
<dbReference type="AlphaFoldDB" id="A0AAD6RSA5"/>
<proteinExistence type="predicted"/>
<keyword evidence="2" id="KW-1185">Reference proteome</keyword>
<organism evidence="1 2">
    <name type="scientific">Populus alba x Populus x berolinensis</name>
    <dbReference type="NCBI Taxonomy" id="444605"/>
    <lineage>
        <taxon>Eukaryota</taxon>
        <taxon>Viridiplantae</taxon>
        <taxon>Streptophyta</taxon>
        <taxon>Embryophyta</taxon>
        <taxon>Tracheophyta</taxon>
        <taxon>Spermatophyta</taxon>
        <taxon>Magnoliopsida</taxon>
        <taxon>eudicotyledons</taxon>
        <taxon>Gunneridae</taxon>
        <taxon>Pentapetalae</taxon>
        <taxon>rosids</taxon>
        <taxon>fabids</taxon>
        <taxon>Malpighiales</taxon>
        <taxon>Salicaceae</taxon>
        <taxon>Saliceae</taxon>
        <taxon>Populus</taxon>
    </lineage>
</organism>
<accession>A0AAD6RSA5</accession>
<reference evidence="1 2" key="1">
    <citation type="journal article" date="2023" name="Mol. Ecol. Resour.">
        <title>Chromosome-level genome assembly of a triploid poplar Populus alba 'Berolinensis'.</title>
        <authorList>
            <person name="Chen S."/>
            <person name="Yu Y."/>
            <person name="Wang X."/>
            <person name="Wang S."/>
            <person name="Zhang T."/>
            <person name="Zhou Y."/>
            <person name="He R."/>
            <person name="Meng N."/>
            <person name="Wang Y."/>
            <person name="Liu W."/>
            <person name="Liu Z."/>
            <person name="Liu J."/>
            <person name="Guo Q."/>
            <person name="Huang H."/>
            <person name="Sederoff R.R."/>
            <person name="Wang G."/>
            <person name="Qu G."/>
            <person name="Chen S."/>
        </authorList>
    </citation>
    <scope>NUCLEOTIDE SEQUENCE [LARGE SCALE GENOMIC DNA]</scope>
    <source>
        <strain evidence="1">SC-2020</strain>
    </source>
</reference>
<sequence length="42" mass="4941">MKKQKLKEKPKKNSTFKTVHYIDSGDDNEEIKEDIALITTKF</sequence>
<name>A0AAD6RSA5_9ROSI</name>
<dbReference type="EMBL" id="JAQIZT010000001">
    <property type="protein sequence ID" value="KAJ7014233.1"/>
    <property type="molecule type" value="Genomic_DNA"/>
</dbReference>
<evidence type="ECO:0000313" key="1">
    <source>
        <dbReference type="EMBL" id="KAJ7014233.1"/>
    </source>
</evidence>